<dbReference type="Proteomes" id="UP000249341">
    <property type="component" value="Unassembled WGS sequence"/>
</dbReference>
<comment type="caution">
    <text evidence="1">The sequence shown here is derived from an EMBL/GenBank/DDBJ whole genome shotgun (WGS) entry which is preliminary data.</text>
</comment>
<dbReference type="EMBL" id="QLMJ01000012">
    <property type="protein sequence ID" value="RAK33160.1"/>
    <property type="molecule type" value="Genomic_DNA"/>
</dbReference>
<reference evidence="1 2" key="1">
    <citation type="submission" date="2018-06" db="EMBL/GenBank/DDBJ databases">
        <title>Genomic Encyclopedia of Type Strains, Phase III (KMG-III): the genomes of soil and plant-associated and newly described type strains.</title>
        <authorList>
            <person name="Whitman W."/>
        </authorList>
    </citation>
    <scope>NUCLEOTIDE SEQUENCE [LARGE SCALE GENOMIC DNA]</scope>
    <source>
        <strain evidence="1 2">CGMCC 4.7090</strain>
    </source>
</reference>
<accession>A0A327Z966</accession>
<gene>
    <name evidence="1" type="ORF">B0I29_112192</name>
</gene>
<evidence type="ECO:0000313" key="2">
    <source>
        <dbReference type="Proteomes" id="UP000249341"/>
    </source>
</evidence>
<keyword evidence="2" id="KW-1185">Reference proteome</keyword>
<dbReference type="OrthoDB" id="3343890at2"/>
<evidence type="ECO:0000313" key="1">
    <source>
        <dbReference type="EMBL" id="RAK33160.1"/>
    </source>
</evidence>
<organism evidence="1 2">
    <name type="scientific">Actinoplanes lutulentus</name>
    <dbReference type="NCBI Taxonomy" id="1287878"/>
    <lineage>
        <taxon>Bacteria</taxon>
        <taxon>Bacillati</taxon>
        <taxon>Actinomycetota</taxon>
        <taxon>Actinomycetes</taxon>
        <taxon>Micromonosporales</taxon>
        <taxon>Micromonosporaceae</taxon>
        <taxon>Actinoplanes</taxon>
    </lineage>
</organism>
<dbReference type="Gene3D" id="2.130.10.10">
    <property type="entry name" value="YVTN repeat-like/Quinoprotein amine dehydrogenase"/>
    <property type="match status" value="1"/>
</dbReference>
<proteinExistence type="predicted"/>
<dbReference type="AlphaFoldDB" id="A0A327Z966"/>
<name>A0A327Z966_9ACTN</name>
<sequence length="429" mass="46677">MSDVLINLGEVPRGDSLVPAVEAEEPPVPYRMLFVIFSVVLAGLLGGGTHPRRPTPVSVVPAAQGDVIRVVGDRLYVIGRQLPPGMRVIRGFSLPDALPISQHQVAVTGEVLGVAAAGDVMLLSVQDERTVRFGTIALRAGVAAPLWKRPVLLVGLSAAGRLALVREEGATETWWRGLDLETGAVRWSVRQNLGDEVAPSSRDGEYPKWLFQLTADRRLQSWDTTTGRLIATANVPERSPENISLWPAGDLALIGARGAGTTGYDAAEGLRQRWHSGVNLSWYRNPSPCGELICTFLPQNGIMVIDPRTGRERWSSDRWNYAERIGSYLVTGLPGTRYPEHFVLDPVTGDVLGAAGRWQSGGPGPEPDTAYVKRADTVTDRVWFGVLDMRRMRVRVSGAAERVAGDCHFAANALICRRLDASVGVWRLD</sequence>
<dbReference type="InterPro" id="IPR011047">
    <property type="entry name" value="Quinoprotein_ADH-like_sf"/>
</dbReference>
<dbReference type="InterPro" id="IPR015943">
    <property type="entry name" value="WD40/YVTN_repeat-like_dom_sf"/>
</dbReference>
<dbReference type="SUPFAM" id="SSF50998">
    <property type="entry name" value="Quinoprotein alcohol dehydrogenase-like"/>
    <property type="match status" value="1"/>
</dbReference>
<protein>
    <submittedName>
        <fullName evidence="1">Putative pyrroloquinoline-quinone binding quinoprotein</fullName>
    </submittedName>
</protein>
<dbReference type="RefSeq" id="WP_111651512.1">
    <property type="nucleotide sequence ID" value="NZ_JACHWI010000002.1"/>
</dbReference>